<feature type="transmembrane region" description="Helical" evidence="1">
    <location>
        <begin position="6"/>
        <end position="24"/>
    </location>
</feature>
<geneLocation type="mitochondrion" evidence="2"/>
<dbReference type="AlphaFoldDB" id="A0A101LUF1"/>
<proteinExistence type="predicted"/>
<name>A0A101LUF1_PICGL</name>
<evidence type="ECO:0000313" key="2">
    <source>
        <dbReference type="EMBL" id="KUM45552.1"/>
    </source>
</evidence>
<keyword evidence="2" id="KW-0496">Mitochondrion</keyword>
<keyword evidence="1" id="KW-0812">Transmembrane</keyword>
<dbReference type="EMBL" id="LKAM01000017">
    <property type="protein sequence ID" value="KUM45552.1"/>
    <property type="molecule type" value="Genomic_DNA"/>
</dbReference>
<keyword evidence="1" id="KW-0472">Membrane</keyword>
<sequence>MIPSGTHMVLGLAGLLLTFTLTFTDMMRMMRE</sequence>
<organism evidence="2">
    <name type="scientific">Picea glauca</name>
    <name type="common">White spruce</name>
    <name type="synonym">Pinus glauca</name>
    <dbReference type="NCBI Taxonomy" id="3330"/>
    <lineage>
        <taxon>Eukaryota</taxon>
        <taxon>Viridiplantae</taxon>
        <taxon>Streptophyta</taxon>
        <taxon>Embryophyta</taxon>
        <taxon>Tracheophyta</taxon>
        <taxon>Spermatophyta</taxon>
        <taxon>Pinopsida</taxon>
        <taxon>Pinidae</taxon>
        <taxon>Conifers I</taxon>
        <taxon>Pinales</taxon>
        <taxon>Pinaceae</taxon>
        <taxon>Picea</taxon>
    </lineage>
</organism>
<keyword evidence="1" id="KW-1133">Transmembrane helix</keyword>
<protein>
    <submittedName>
        <fullName evidence="2">Uncharacterized protein</fullName>
    </submittedName>
</protein>
<comment type="caution">
    <text evidence="2">The sequence shown here is derived from an EMBL/GenBank/DDBJ whole genome shotgun (WGS) entry which is preliminary data.</text>
</comment>
<gene>
    <name evidence="2" type="ORF">ABT39_MTgene2387</name>
</gene>
<accession>A0A101LUF1</accession>
<evidence type="ECO:0000256" key="1">
    <source>
        <dbReference type="SAM" id="Phobius"/>
    </source>
</evidence>
<reference evidence="2" key="1">
    <citation type="journal article" date="2015" name="Genome Biol. Evol.">
        <title>Organellar Genomes of White Spruce (Picea glauca): Assembly and Annotation.</title>
        <authorList>
            <person name="Jackman S.D."/>
            <person name="Warren R.L."/>
            <person name="Gibb E.A."/>
            <person name="Vandervalk B.P."/>
            <person name="Mohamadi H."/>
            <person name="Chu J."/>
            <person name="Raymond A."/>
            <person name="Pleasance S."/>
            <person name="Coope R."/>
            <person name="Wildung M.R."/>
            <person name="Ritland C.E."/>
            <person name="Bousquet J."/>
            <person name="Jones S.J."/>
            <person name="Bohlmann J."/>
            <person name="Birol I."/>
        </authorList>
    </citation>
    <scope>NUCLEOTIDE SEQUENCE [LARGE SCALE GENOMIC DNA]</scope>
    <source>
        <tissue evidence="2">Flushing bud</tissue>
    </source>
</reference>